<dbReference type="AlphaFoldDB" id="A0A077WPL4"/>
<organism evidence="1">
    <name type="scientific">Lichtheimia ramosa</name>
    <dbReference type="NCBI Taxonomy" id="688394"/>
    <lineage>
        <taxon>Eukaryota</taxon>
        <taxon>Fungi</taxon>
        <taxon>Fungi incertae sedis</taxon>
        <taxon>Mucoromycota</taxon>
        <taxon>Mucoromycotina</taxon>
        <taxon>Mucoromycetes</taxon>
        <taxon>Mucorales</taxon>
        <taxon>Lichtheimiaceae</taxon>
        <taxon>Lichtheimia</taxon>
    </lineage>
</organism>
<protein>
    <submittedName>
        <fullName evidence="1">Uncharacterized protein</fullName>
    </submittedName>
</protein>
<proteinExistence type="predicted"/>
<evidence type="ECO:0000313" key="1">
    <source>
        <dbReference type="EMBL" id="CDS09501.1"/>
    </source>
</evidence>
<sequence length="68" mass="7731">MDIAIHLSYGVKRCLMQLAWLLMDDHLYIDAIRAANQPRNHSIDTKQYKAASKFISSIPGSVVRMDVL</sequence>
<accession>A0A077WPL4</accession>
<reference evidence="1" key="1">
    <citation type="journal article" date="2014" name="Genome Announc.">
        <title>De novo whole-genome sequence and genome annotation of Lichtheimia ramosa.</title>
        <authorList>
            <person name="Linde J."/>
            <person name="Schwartze V."/>
            <person name="Binder U."/>
            <person name="Lass-Florl C."/>
            <person name="Voigt K."/>
            <person name="Horn F."/>
        </authorList>
    </citation>
    <scope>NUCLEOTIDE SEQUENCE</scope>
    <source>
        <strain evidence="1">JMRC FSU:6197</strain>
    </source>
</reference>
<name>A0A077WPL4_9FUNG</name>
<dbReference type="EMBL" id="LK023332">
    <property type="protein sequence ID" value="CDS09501.1"/>
    <property type="molecule type" value="Genomic_DNA"/>
</dbReference>
<dbReference type="OrthoDB" id="3098at2759"/>
<gene>
    <name evidence="1" type="ORF">LRAMOSA10861</name>
</gene>